<evidence type="ECO:0000313" key="2">
    <source>
        <dbReference type="Proteomes" id="UP000006514"/>
    </source>
</evidence>
<name>J0CW20_AURST</name>
<proteinExistence type="predicted"/>
<dbReference type="KEGG" id="adl:AURDEDRAFT_176268"/>
<evidence type="ECO:0000313" key="1">
    <source>
        <dbReference type="EMBL" id="EJD34688.1"/>
    </source>
</evidence>
<protein>
    <submittedName>
        <fullName evidence="1">Uncharacterized protein</fullName>
    </submittedName>
</protein>
<gene>
    <name evidence="1" type="ORF">AURDEDRAFT_176268</name>
</gene>
<accession>J0CW20</accession>
<keyword evidence="2" id="KW-1185">Reference proteome</keyword>
<organism evidence="1 2">
    <name type="scientific">Auricularia subglabra (strain TFB-10046 / SS5)</name>
    <name type="common">White-rot fungus</name>
    <name type="synonym">Auricularia delicata (strain TFB10046)</name>
    <dbReference type="NCBI Taxonomy" id="717982"/>
    <lineage>
        <taxon>Eukaryota</taxon>
        <taxon>Fungi</taxon>
        <taxon>Dikarya</taxon>
        <taxon>Basidiomycota</taxon>
        <taxon>Agaricomycotina</taxon>
        <taxon>Agaricomycetes</taxon>
        <taxon>Auriculariales</taxon>
        <taxon>Auriculariaceae</taxon>
        <taxon>Auricularia</taxon>
    </lineage>
</organism>
<reference evidence="2" key="1">
    <citation type="journal article" date="2012" name="Science">
        <title>The Paleozoic origin of enzymatic lignin decomposition reconstructed from 31 fungal genomes.</title>
        <authorList>
            <person name="Floudas D."/>
            <person name="Binder M."/>
            <person name="Riley R."/>
            <person name="Barry K."/>
            <person name="Blanchette R.A."/>
            <person name="Henrissat B."/>
            <person name="Martinez A.T."/>
            <person name="Otillar R."/>
            <person name="Spatafora J.W."/>
            <person name="Yadav J.S."/>
            <person name="Aerts A."/>
            <person name="Benoit I."/>
            <person name="Boyd A."/>
            <person name="Carlson A."/>
            <person name="Copeland A."/>
            <person name="Coutinho P.M."/>
            <person name="de Vries R.P."/>
            <person name="Ferreira P."/>
            <person name="Findley K."/>
            <person name="Foster B."/>
            <person name="Gaskell J."/>
            <person name="Glotzer D."/>
            <person name="Gorecki P."/>
            <person name="Heitman J."/>
            <person name="Hesse C."/>
            <person name="Hori C."/>
            <person name="Igarashi K."/>
            <person name="Jurgens J.A."/>
            <person name="Kallen N."/>
            <person name="Kersten P."/>
            <person name="Kohler A."/>
            <person name="Kuees U."/>
            <person name="Kumar T.K.A."/>
            <person name="Kuo A."/>
            <person name="LaButti K."/>
            <person name="Larrondo L.F."/>
            <person name="Lindquist E."/>
            <person name="Ling A."/>
            <person name="Lombard V."/>
            <person name="Lucas S."/>
            <person name="Lundell T."/>
            <person name="Martin R."/>
            <person name="McLaughlin D.J."/>
            <person name="Morgenstern I."/>
            <person name="Morin E."/>
            <person name="Murat C."/>
            <person name="Nagy L.G."/>
            <person name="Nolan M."/>
            <person name="Ohm R.A."/>
            <person name="Patyshakuliyeva A."/>
            <person name="Rokas A."/>
            <person name="Ruiz-Duenas F.J."/>
            <person name="Sabat G."/>
            <person name="Salamov A."/>
            <person name="Samejima M."/>
            <person name="Schmutz J."/>
            <person name="Slot J.C."/>
            <person name="St John F."/>
            <person name="Stenlid J."/>
            <person name="Sun H."/>
            <person name="Sun S."/>
            <person name="Syed K."/>
            <person name="Tsang A."/>
            <person name="Wiebenga A."/>
            <person name="Young D."/>
            <person name="Pisabarro A."/>
            <person name="Eastwood D.C."/>
            <person name="Martin F."/>
            <person name="Cullen D."/>
            <person name="Grigoriev I.V."/>
            <person name="Hibbett D.S."/>
        </authorList>
    </citation>
    <scope>NUCLEOTIDE SEQUENCE [LARGE SCALE GENOMIC DNA]</scope>
    <source>
        <strain evidence="2">TFB10046</strain>
    </source>
</reference>
<dbReference type="InParanoid" id="J0CW20"/>
<dbReference type="Proteomes" id="UP000006514">
    <property type="component" value="Unassembled WGS sequence"/>
</dbReference>
<dbReference type="AlphaFoldDB" id="J0CW20"/>
<dbReference type="EMBL" id="JH687927">
    <property type="protein sequence ID" value="EJD34688.1"/>
    <property type="molecule type" value="Genomic_DNA"/>
</dbReference>
<sequence>MCRQADVACPNGLTKATAAVRILKKAQEVVGSICDEACADAHASLVAVLGSLAGYVLRDAAEEKLTLNTWEIRIRAAQGGGCYVIMDAEVLTNGSLARAYIAAPQFDDYARRAFSFARRKIVLAHMDERTAELDVVLACFRNNKRYQNIQIPRMRDFRSQELFLVTAVPMSR</sequence>